<dbReference type="EMBL" id="QNRT01000002">
    <property type="protein sequence ID" value="RBP51487.1"/>
    <property type="molecule type" value="Genomic_DNA"/>
</dbReference>
<dbReference type="Proteomes" id="UP000253083">
    <property type="component" value="Unassembled WGS sequence"/>
</dbReference>
<dbReference type="InterPro" id="IPR027417">
    <property type="entry name" value="P-loop_NTPase"/>
</dbReference>
<dbReference type="AlphaFoldDB" id="A0A395JNX6"/>
<dbReference type="InterPro" id="IPR053259">
    <property type="entry name" value="Golvesin-related_Golgi"/>
</dbReference>
<reference evidence="1 2" key="1">
    <citation type="submission" date="2018-06" db="EMBL/GenBank/DDBJ databases">
        <title>Genomic Encyclopedia of Type Strains, Phase IV (KMG-IV): sequencing the most valuable type-strain genomes for metagenomic binning, comparative biology and taxonomic classification.</title>
        <authorList>
            <person name="Goeker M."/>
        </authorList>
    </citation>
    <scope>NUCLEOTIDE SEQUENCE [LARGE SCALE GENOMIC DNA]</scope>
    <source>
        <strain evidence="1 2">DSM 24032</strain>
    </source>
</reference>
<name>A0A395JNX6_9GAMM</name>
<dbReference type="PANTHER" id="PTHR32301:SF6">
    <property type="entry name" value="GOLVESIN-RELATED"/>
    <property type="match status" value="1"/>
</dbReference>
<evidence type="ECO:0000313" key="2">
    <source>
        <dbReference type="Proteomes" id="UP000253083"/>
    </source>
</evidence>
<proteinExistence type="predicted"/>
<evidence type="ECO:0000313" key="1">
    <source>
        <dbReference type="EMBL" id="RBP51487.1"/>
    </source>
</evidence>
<sequence length="293" mass="33817">MFRFAKASINTNPEFLDSSVLLVKKTIIAHAHIFKNAGTTIDWILERNFGSGFQDDRDDTRMRKEREYIFEVLKAKPKLRALSSHSLRLPVPSSDVWDVHTIVMLRDPMLRVRSVYDFERKQVADTPGAQNAKRMNIAEYVAWRLQDDVAPTIRNMQIRYLTSNSMPQRFSPTSEYLEEAISFVEKNPLIGVVELFDESVVLFSEHFSKTEFEIDFSYQKQNVSRARAVSREERLAELESDLGAELYARLMSANELDMQLYEFTKAAVVKRFELVDGADQKLDDLRSACRALA</sequence>
<dbReference type="PANTHER" id="PTHR32301">
    <property type="entry name" value="COUNTIN RECEPTOR CNR3-RELATED"/>
    <property type="match status" value="1"/>
</dbReference>
<dbReference type="OrthoDB" id="5734415at2"/>
<organism evidence="1 2">
    <name type="scientific">Arenicella xantha</name>
    <dbReference type="NCBI Taxonomy" id="644221"/>
    <lineage>
        <taxon>Bacteria</taxon>
        <taxon>Pseudomonadati</taxon>
        <taxon>Pseudomonadota</taxon>
        <taxon>Gammaproteobacteria</taxon>
        <taxon>Arenicellales</taxon>
        <taxon>Arenicellaceae</taxon>
        <taxon>Arenicella</taxon>
    </lineage>
</organism>
<comment type="caution">
    <text evidence="1">The sequence shown here is derived from an EMBL/GenBank/DDBJ whole genome shotgun (WGS) entry which is preliminary data.</text>
</comment>
<dbReference type="Gene3D" id="3.40.50.300">
    <property type="entry name" value="P-loop containing nucleotide triphosphate hydrolases"/>
    <property type="match status" value="1"/>
</dbReference>
<dbReference type="InParanoid" id="A0A395JNX6"/>
<keyword evidence="1" id="KW-0808">Transferase</keyword>
<protein>
    <submittedName>
        <fullName evidence="1">Sulfotransferase family protein</fullName>
    </submittedName>
</protein>
<keyword evidence="2" id="KW-1185">Reference proteome</keyword>
<accession>A0A395JNX6</accession>
<dbReference type="GO" id="GO:0016740">
    <property type="term" value="F:transferase activity"/>
    <property type="evidence" value="ECO:0007669"/>
    <property type="project" value="UniProtKB-KW"/>
</dbReference>
<gene>
    <name evidence="1" type="ORF">DFR28_102917</name>
</gene>